<evidence type="ECO:0000313" key="4">
    <source>
        <dbReference type="Proteomes" id="UP000594468"/>
    </source>
</evidence>
<dbReference type="RefSeq" id="WP_195170848.1">
    <property type="nucleotide sequence ID" value="NZ_CP062983.1"/>
</dbReference>
<evidence type="ECO:0000259" key="2">
    <source>
        <dbReference type="Pfam" id="PF14242"/>
    </source>
</evidence>
<evidence type="ECO:0000313" key="3">
    <source>
        <dbReference type="EMBL" id="QPC82779.1"/>
    </source>
</evidence>
<organism evidence="3 4">
    <name type="scientific">Phototrophicus methaneseepsis</name>
    <dbReference type="NCBI Taxonomy" id="2710758"/>
    <lineage>
        <taxon>Bacteria</taxon>
        <taxon>Bacillati</taxon>
        <taxon>Chloroflexota</taxon>
        <taxon>Candidatus Thermofontia</taxon>
        <taxon>Phototrophicales</taxon>
        <taxon>Phototrophicaceae</taxon>
        <taxon>Phototrophicus</taxon>
    </lineage>
</organism>
<dbReference type="InterPro" id="IPR025642">
    <property type="entry name" value="DUF4342"/>
</dbReference>
<name>A0A7S8E9D1_9CHLR</name>
<dbReference type="Proteomes" id="UP000594468">
    <property type="component" value="Chromosome"/>
</dbReference>
<feature type="transmembrane region" description="Helical" evidence="1">
    <location>
        <begin position="47"/>
        <end position="75"/>
    </location>
</feature>
<keyword evidence="4" id="KW-1185">Reference proteome</keyword>
<sequence>MTQPTKRSTTGEEIIERGKDLVKQGNERRIVIRRENDEPLVDVSLTVAVAVAAVFFLFVPGSFFWAAVLAIGAIATKMRVEVLREIGDGSVIEMKKKNDEDE</sequence>
<evidence type="ECO:0000256" key="1">
    <source>
        <dbReference type="SAM" id="Phobius"/>
    </source>
</evidence>
<dbReference type="EMBL" id="CP062983">
    <property type="protein sequence ID" value="QPC82779.1"/>
    <property type="molecule type" value="Genomic_DNA"/>
</dbReference>
<proteinExistence type="predicted"/>
<dbReference type="Pfam" id="PF14242">
    <property type="entry name" value="DUF4342"/>
    <property type="match status" value="1"/>
</dbReference>
<dbReference type="AlphaFoldDB" id="A0A7S8E9D1"/>
<feature type="domain" description="DUF4342" evidence="2">
    <location>
        <begin position="5"/>
        <end position="84"/>
    </location>
</feature>
<protein>
    <submittedName>
        <fullName evidence="3">DUF4342 domain-containing protein</fullName>
    </submittedName>
</protein>
<keyword evidence="1" id="KW-0812">Transmembrane</keyword>
<keyword evidence="1" id="KW-1133">Transmembrane helix</keyword>
<keyword evidence="1" id="KW-0472">Membrane</keyword>
<gene>
    <name evidence="3" type="ORF">G4Y79_24355</name>
</gene>
<accession>A0A7S8E9D1</accession>
<dbReference type="KEGG" id="pmet:G4Y79_24355"/>
<reference evidence="3 4" key="1">
    <citation type="submission" date="2020-02" db="EMBL/GenBank/DDBJ databases">
        <authorList>
            <person name="Zheng R.K."/>
            <person name="Sun C.M."/>
        </authorList>
    </citation>
    <scope>NUCLEOTIDE SEQUENCE [LARGE SCALE GENOMIC DNA]</scope>
    <source>
        <strain evidence="4">rifampicinis</strain>
    </source>
</reference>